<dbReference type="PANTHER" id="PTHR11608">
    <property type="entry name" value="BIFUNCTIONAL PROTEIN PYRR"/>
    <property type="match status" value="1"/>
</dbReference>
<feature type="domain" description="Phosphoribosyltransferase" evidence="5">
    <location>
        <begin position="7"/>
        <end position="160"/>
    </location>
</feature>
<evidence type="ECO:0000256" key="2">
    <source>
        <dbReference type="ARBA" id="ARBA00023015"/>
    </source>
</evidence>
<dbReference type="InterPro" id="IPR029057">
    <property type="entry name" value="PRTase-like"/>
</dbReference>
<keyword evidence="3 4" id="KW-0804">Transcription</keyword>
<evidence type="ECO:0000256" key="3">
    <source>
        <dbReference type="ARBA" id="ARBA00023163"/>
    </source>
</evidence>
<dbReference type="Proteomes" id="UP000885826">
    <property type="component" value="Unassembled WGS sequence"/>
</dbReference>
<dbReference type="InterPro" id="IPR023050">
    <property type="entry name" value="PyrR"/>
</dbReference>
<keyword evidence="4 6" id="KW-0808">Transferase</keyword>
<comment type="catalytic activity">
    <reaction evidence="4">
        <text>UMP + diphosphate = 5-phospho-alpha-D-ribose 1-diphosphate + uracil</text>
        <dbReference type="Rhea" id="RHEA:13017"/>
        <dbReference type="ChEBI" id="CHEBI:17568"/>
        <dbReference type="ChEBI" id="CHEBI:33019"/>
        <dbReference type="ChEBI" id="CHEBI:57865"/>
        <dbReference type="ChEBI" id="CHEBI:58017"/>
        <dbReference type="EC" id="2.4.2.9"/>
    </reaction>
</comment>
<dbReference type="NCBIfam" id="NF003545">
    <property type="entry name" value="PRK05205.1-1"/>
    <property type="match status" value="1"/>
</dbReference>
<feature type="short sequence motif" description="PRPP-binding" evidence="4">
    <location>
        <begin position="96"/>
        <end position="108"/>
    </location>
</feature>
<dbReference type="EMBL" id="DRIG01000058">
    <property type="protein sequence ID" value="HEC78553.1"/>
    <property type="molecule type" value="Genomic_DNA"/>
</dbReference>
<evidence type="ECO:0000313" key="6">
    <source>
        <dbReference type="EMBL" id="HEC78553.1"/>
    </source>
</evidence>
<dbReference type="Gene3D" id="3.40.50.2020">
    <property type="match status" value="1"/>
</dbReference>
<name>A0A9C9K060_UNCW3</name>
<proteinExistence type="inferred from homology"/>
<comment type="similarity">
    <text evidence="1 4">Belongs to the purine/pyrimidine phosphoribosyltransferase family. PyrR subfamily.</text>
</comment>
<evidence type="ECO:0000256" key="1">
    <source>
        <dbReference type="ARBA" id="ARBA00005565"/>
    </source>
</evidence>
<accession>A0A9C9K060</accession>
<dbReference type="NCBIfam" id="NF003549">
    <property type="entry name" value="PRK05205.1-5"/>
    <property type="match status" value="1"/>
</dbReference>
<dbReference type="CDD" id="cd06223">
    <property type="entry name" value="PRTases_typeI"/>
    <property type="match status" value="1"/>
</dbReference>
<comment type="function">
    <text evidence="4">Also displays a weak uracil phosphoribosyltransferase activity which is not physiologically significant.</text>
</comment>
<reference evidence="6" key="1">
    <citation type="journal article" date="2020" name="mSystems">
        <title>Genome- and Community-Level Interaction Insights into Carbon Utilization and Element Cycling Functions of Hydrothermarchaeota in Hydrothermal Sediment.</title>
        <authorList>
            <person name="Zhou Z."/>
            <person name="Liu Y."/>
            <person name="Xu W."/>
            <person name="Pan J."/>
            <person name="Luo Z.H."/>
            <person name="Li M."/>
        </authorList>
    </citation>
    <scope>NUCLEOTIDE SEQUENCE</scope>
    <source>
        <strain evidence="6">HyVt-388</strain>
    </source>
</reference>
<keyword evidence="4 6" id="KW-0328">Glycosyltransferase</keyword>
<evidence type="ECO:0000256" key="4">
    <source>
        <dbReference type="HAMAP-Rule" id="MF_01219"/>
    </source>
</evidence>
<dbReference type="FunFam" id="3.40.50.2020:FF:000020">
    <property type="entry name" value="Bifunctional protein PyrR"/>
    <property type="match status" value="1"/>
</dbReference>
<keyword evidence="2 4" id="KW-0805">Transcription regulation</keyword>
<evidence type="ECO:0000259" key="5">
    <source>
        <dbReference type="Pfam" id="PF00156"/>
    </source>
</evidence>
<dbReference type="EC" id="2.4.2.9" evidence="4"/>
<dbReference type="InterPro" id="IPR000836">
    <property type="entry name" value="PRTase_dom"/>
</dbReference>
<sequence length="212" mass="24585">MKTIMERSEIKRALRRIVHEIIERNKGTKNLVLIGIKRRGDFIARRIAGIIYDCERKKIPIGALDITLYRDDLQLVSEMPIIESTDIPFDINKKIIVLVDDVLYTGRTIRAAMEEIFNFGRPKAIQLAVLVDRGHRELPIQADFVGKKVPTAKNEIVDLHIEEVDKEEGVFIHRIVEVKKKAKKKKRKNRIRLKTAPKPKVKQLVIKELKKK</sequence>
<dbReference type="Pfam" id="PF00156">
    <property type="entry name" value="Pribosyltran"/>
    <property type="match status" value="1"/>
</dbReference>
<comment type="caution">
    <text evidence="6">The sequence shown here is derived from an EMBL/GenBank/DDBJ whole genome shotgun (WGS) entry which is preliminary data.</text>
</comment>
<dbReference type="HAMAP" id="MF_01219">
    <property type="entry name" value="PyrR"/>
    <property type="match status" value="1"/>
</dbReference>
<dbReference type="GO" id="GO:0006355">
    <property type="term" value="P:regulation of DNA-templated transcription"/>
    <property type="evidence" value="ECO:0007669"/>
    <property type="project" value="UniProtKB-UniRule"/>
</dbReference>
<dbReference type="AlphaFoldDB" id="A0A9C9K060"/>
<protein>
    <recommendedName>
        <fullName evidence="4">Bifunctional protein PyrR</fullName>
    </recommendedName>
    <domain>
        <recommendedName>
            <fullName evidence="4">Pyrimidine operon regulatory protein</fullName>
        </recommendedName>
    </domain>
    <domain>
        <recommendedName>
            <fullName evidence="4">Uracil phosphoribosyltransferase</fullName>
            <shortName evidence="4">UPRTase</shortName>
            <ecNumber evidence="4">2.4.2.9</ecNumber>
        </recommendedName>
    </domain>
</protein>
<dbReference type="PANTHER" id="PTHR11608:SF0">
    <property type="entry name" value="BIFUNCTIONAL PROTEIN PYRR"/>
    <property type="match status" value="1"/>
</dbReference>
<gene>
    <name evidence="4 6" type="primary">pyrR</name>
    <name evidence="6" type="ORF">ENI34_05340</name>
</gene>
<dbReference type="SUPFAM" id="SSF53271">
    <property type="entry name" value="PRTase-like"/>
    <property type="match status" value="1"/>
</dbReference>
<organism evidence="6 7">
    <name type="scientific">candidate division WOR-3 bacterium</name>
    <dbReference type="NCBI Taxonomy" id="2052148"/>
    <lineage>
        <taxon>Bacteria</taxon>
        <taxon>Bacteria division WOR-3</taxon>
    </lineage>
</organism>
<dbReference type="GO" id="GO:0004845">
    <property type="term" value="F:uracil phosphoribosyltransferase activity"/>
    <property type="evidence" value="ECO:0007669"/>
    <property type="project" value="UniProtKB-UniRule"/>
</dbReference>
<evidence type="ECO:0000313" key="7">
    <source>
        <dbReference type="Proteomes" id="UP000885826"/>
    </source>
</evidence>
<dbReference type="InterPro" id="IPR050137">
    <property type="entry name" value="PyrR_bifunctional"/>
</dbReference>
<comment type="function">
    <text evidence="4">Regulates the transcription of the pyrimidine nucleotide (pyr) operon in response to exogenous pyrimidines.</text>
</comment>